<reference evidence="1" key="1">
    <citation type="submission" date="2020-10" db="EMBL/GenBank/DDBJ databases">
        <authorList>
            <person name="Gilroy R."/>
        </authorList>
    </citation>
    <scope>NUCLEOTIDE SEQUENCE</scope>
    <source>
        <strain evidence="1">ChiW13-3771</strain>
    </source>
</reference>
<comment type="caution">
    <text evidence="1">The sequence shown here is derived from an EMBL/GenBank/DDBJ whole genome shotgun (WGS) entry which is preliminary data.</text>
</comment>
<gene>
    <name evidence="1" type="ORF">IAC96_13660</name>
</gene>
<name>A0A9D1JEY0_9FIRM</name>
<evidence type="ECO:0000313" key="2">
    <source>
        <dbReference type="Proteomes" id="UP000824201"/>
    </source>
</evidence>
<evidence type="ECO:0000313" key="1">
    <source>
        <dbReference type="EMBL" id="HIR89986.1"/>
    </source>
</evidence>
<accession>A0A9D1JEY0</accession>
<dbReference type="AlphaFoldDB" id="A0A9D1JEY0"/>
<dbReference type="Proteomes" id="UP000824201">
    <property type="component" value="Unassembled WGS sequence"/>
</dbReference>
<proteinExistence type="predicted"/>
<protein>
    <submittedName>
        <fullName evidence="1">Uncharacterized protein</fullName>
    </submittedName>
</protein>
<organism evidence="1 2">
    <name type="scientific">Candidatus Fimimorpha faecalis</name>
    <dbReference type="NCBI Taxonomy" id="2840824"/>
    <lineage>
        <taxon>Bacteria</taxon>
        <taxon>Bacillati</taxon>
        <taxon>Bacillota</taxon>
        <taxon>Clostridia</taxon>
        <taxon>Eubacteriales</taxon>
        <taxon>Candidatus Fimimorpha</taxon>
    </lineage>
</organism>
<dbReference type="EMBL" id="DVHN01000194">
    <property type="protein sequence ID" value="HIR89986.1"/>
    <property type="molecule type" value="Genomic_DNA"/>
</dbReference>
<reference evidence="1" key="2">
    <citation type="journal article" date="2021" name="PeerJ">
        <title>Extensive microbial diversity within the chicken gut microbiome revealed by metagenomics and culture.</title>
        <authorList>
            <person name="Gilroy R."/>
            <person name="Ravi A."/>
            <person name="Getino M."/>
            <person name="Pursley I."/>
            <person name="Horton D.L."/>
            <person name="Alikhan N.F."/>
            <person name="Baker D."/>
            <person name="Gharbi K."/>
            <person name="Hall N."/>
            <person name="Watson M."/>
            <person name="Adriaenssens E.M."/>
            <person name="Foster-Nyarko E."/>
            <person name="Jarju S."/>
            <person name="Secka A."/>
            <person name="Antonio M."/>
            <person name="Oren A."/>
            <person name="Chaudhuri R.R."/>
            <person name="La Ragione R."/>
            <person name="Hildebrand F."/>
            <person name="Pallen M.J."/>
        </authorList>
    </citation>
    <scope>NUCLEOTIDE SEQUENCE</scope>
    <source>
        <strain evidence="1">ChiW13-3771</strain>
    </source>
</reference>
<sequence length="173" mass="19951">MMVSYQIFSGKLFQEQGETLSEKLVWIKSPSFKMQKTILNADGNPILLSNVVLDESKNKVYVLTDMQQRPIIRGTPQYAHNSDPKIHGWPISHAPRYDHVCFEYQKSKYQLQMRNAQNFIVKDGDGNTVMEIIHNGYAGGWSVDSNEKFSPAIILGIFIFTRYLDKENELYII</sequence>